<dbReference type="PaxDb" id="65489-OBART10G05760.1"/>
<protein>
    <submittedName>
        <fullName evidence="1">Uncharacterized protein</fullName>
    </submittedName>
</protein>
<dbReference type="Gramene" id="OBART10G05760.1">
    <property type="protein sequence ID" value="OBART10G05760.1"/>
    <property type="gene ID" value="OBART10G05760"/>
</dbReference>
<dbReference type="Proteomes" id="UP000026960">
    <property type="component" value="Chromosome 10"/>
</dbReference>
<evidence type="ECO:0000313" key="2">
    <source>
        <dbReference type="Proteomes" id="UP000026960"/>
    </source>
</evidence>
<proteinExistence type="predicted"/>
<accession>A0A0D3HC91</accession>
<dbReference type="AlphaFoldDB" id="A0A0D3HC91"/>
<reference evidence="1" key="1">
    <citation type="journal article" date="2009" name="Rice">
        <title>De Novo Next Generation Sequencing of Plant Genomes.</title>
        <authorList>
            <person name="Rounsley S."/>
            <person name="Marri P.R."/>
            <person name="Yu Y."/>
            <person name="He R."/>
            <person name="Sisneros N."/>
            <person name="Goicoechea J.L."/>
            <person name="Lee S.J."/>
            <person name="Angelova A."/>
            <person name="Kudrna D."/>
            <person name="Luo M."/>
            <person name="Affourtit J."/>
            <person name="Desany B."/>
            <person name="Knight J."/>
            <person name="Niazi F."/>
            <person name="Egholm M."/>
            <person name="Wing R.A."/>
        </authorList>
    </citation>
    <scope>NUCLEOTIDE SEQUENCE [LARGE SCALE GENOMIC DNA]</scope>
    <source>
        <strain evidence="1">cv. IRGC 105608</strain>
    </source>
</reference>
<name>A0A0D3HC91_9ORYZ</name>
<sequence>MASSCKKQRERTAGAWTRSAAEVRTNGNSLAVSSVGGRGRWREEDQLYAPEMANTKNIIGAPRQHMAVSKRVLQLHGDAGGEGTYDKIEALLNQDIHPAAGGRGCGAASCYRHRRVAGRVASCSRRCRRRVINRPDDLLPTRPGLLERRDVRERWERRGERGSG</sequence>
<dbReference type="HOGENOM" id="CLU_1621516_0_0_1"/>
<dbReference type="EnsemblPlants" id="OBART10G05760.1">
    <property type="protein sequence ID" value="OBART10G05760.1"/>
    <property type="gene ID" value="OBART10G05760"/>
</dbReference>
<evidence type="ECO:0000313" key="1">
    <source>
        <dbReference type="EnsemblPlants" id="OBART10G05760.1"/>
    </source>
</evidence>
<keyword evidence="2" id="KW-1185">Reference proteome</keyword>
<organism evidence="1">
    <name type="scientific">Oryza barthii</name>
    <dbReference type="NCBI Taxonomy" id="65489"/>
    <lineage>
        <taxon>Eukaryota</taxon>
        <taxon>Viridiplantae</taxon>
        <taxon>Streptophyta</taxon>
        <taxon>Embryophyta</taxon>
        <taxon>Tracheophyta</taxon>
        <taxon>Spermatophyta</taxon>
        <taxon>Magnoliopsida</taxon>
        <taxon>Liliopsida</taxon>
        <taxon>Poales</taxon>
        <taxon>Poaceae</taxon>
        <taxon>BOP clade</taxon>
        <taxon>Oryzoideae</taxon>
        <taxon>Oryzeae</taxon>
        <taxon>Oryzinae</taxon>
        <taxon>Oryza</taxon>
    </lineage>
</organism>
<reference evidence="1" key="2">
    <citation type="submission" date="2015-03" db="UniProtKB">
        <authorList>
            <consortium name="EnsemblPlants"/>
        </authorList>
    </citation>
    <scope>IDENTIFICATION</scope>
</reference>